<gene>
    <name evidence="2" type="ORF">BZA70DRAFT_124471</name>
</gene>
<sequence>MSYLAVNYFVGPVLRLRYLGYLPASPPPSHQSLNSVAAKLPSPRLFVYFSPASSSASVDLPIFPLTTLLLGPSLARRYRWFHARLLVCPLALSSGSARRQALVLISVDIALHTLVALVYAVYSSIYLNPGLDAWCCSMRSGILSVARYRHHRKQRSL</sequence>
<keyword evidence="1" id="KW-0472">Membrane</keyword>
<reference evidence="2 3" key="1">
    <citation type="submission" date="2024-03" db="EMBL/GenBank/DDBJ databases">
        <title>Genome-scale model development and genomic sequencing of the oleaginous clade Lipomyces.</title>
        <authorList>
            <consortium name="Lawrence Berkeley National Laboratory"/>
            <person name="Czajka J.J."/>
            <person name="Han Y."/>
            <person name="Kim J."/>
            <person name="Mondo S.J."/>
            <person name="Hofstad B.A."/>
            <person name="Robles A."/>
            <person name="Haridas S."/>
            <person name="Riley R."/>
            <person name="LaButti K."/>
            <person name="Pangilinan J."/>
            <person name="Andreopoulos W."/>
            <person name="Lipzen A."/>
            <person name="Yan J."/>
            <person name="Wang M."/>
            <person name="Ng V."/>
            <person name="Grigoriev I.V."/>
            <person name="Spatafora J.W."/>
            <person name="Magnuson J.K."/>
            <person name="Baker S.E."/>
            <person name="Pomraning K.R."/>
        </authorList>
    </citation>
    <scope>NUCLEOTIDE SEQUENCE [LARGE SCALE GENOMIC DNA]</scope>
    <source>
        <strain evidence="2 3">Phaff 52-87</strain>
    </source>
</reference>
<dbReference type="RefSeq" id="XP_064769163.1">
    <property type="nucleotide sequence ID" value="XM_064909527.1"/>
</dbReference>
<protein>
    <submittedName>
        <fullName evidence="2">Uncharacterized protein</fullName>
    </submittedName>
</protein>
<dbReference type="EMBL" id="JBBJBU010000003">
    <property type="protein sequence ID" value="KAK7206130.1"/>
    <property type="molecule type" value="Genomic_DNA"/>
</dbReference>
<dbReference type="GeneID" id="90035039"/>
<name>A0ABR1F8H6_9ASCO</name>
<evidence type="ECO:0000256" key="1">
    <source>
        <dbReference type="SAM" id="Phobius"/>
    </source>
</evidence>
<organism evidence="2 3">
    <name type="scientific">Myxozyma melibiosi</name>
    <dbReference type="NCBI Taxonomy" id="54550"/>
    <lineage>
        <taxon>Eukaryota</taxon>
        <taxon>Fungi</taxon>
        <taxon>Dikarya</taxon>
        <taxon>Ascomycota</taxon>
        <taxon>Saccharomycotina</taxon>
        <taxon>Lipomycetes</taxon>
        <taxon>Lipomycetales</taxon>
        <taxon>Lipomycetaceae</taxon>
        <taxon>Myxozyma</taxon>
    </lineage>
</organism>
<evidence type="ECO:0000313" key="3">
    <source>
        <dbReference type="Proteomes" id="UP001498771"/>
    </source>
</evidence>
<dbReference type="Proteomes" id="UP001498771">
    <property type="component" value="Unassembled WGS sequence"/>
</dbReference>
<feature type="transmembrane region" description="Helical" evidence="1">
    <location>
        <begin position="101"/>
        <end position="122"/>
    </location>
</feature>
<keyword evidence="1" id="KW-1133">Transmembrane helix</keyword>
<comment type="caution">
    <text evidence="2">The sequence shown here is derived from an EMBL/GenBank/DDBJ whole genome shotgun (WGS) entry which is preliminary data.</text>
</comment>
<proteinExistence type="predicted"/>
<evidence type="ECO:0000313" key="2">
    <source>
        <dbReference type="EMBL" id="KAK7206130.1"/>
    </source>
</evidence>
<keyword evidence="3" id="KW-1185">Reference proteome</keyword>
<keyword evidence="1" id="KW-0812">Transmembrane</keyword>
<accession>A0ABR1F8H6</accession>